<dbReference type="Proteomes" id="UP000324800">
    <property type="component" value="Unassembled WGS sequence"/>
</dbReference>
<feature type="compositionally biased region" description="Polar residues" evidence="1">
    <location>
        <begin position="294"/>
        <end position="314"/>
    </location>
</feature>
<reference evidence="2 3" key="1">
    <citation type="submission" date="2019-03" db="EMBL/GenBank/DDBJ databases">
        <title>Single cell metagenomics reveals metabolic interactions within the superorganism composed of flagellate Streblomastix strix and complex community of Bacteroidetes bacteria on its surface.</title>
        <authorList>
            <person name="Treitli S.C."/>
            <person name="Kolisko M."/>
            <person name="Husnik F."/>
            <person name="Keeling P."/>
            <person name="Hampl V."/>
        </authorList>
    </citation>
    <scope>NUCLEOTIDE SEQUENCE [LARGE SCALE GENOMIC DNA]</scope>
    <source>
        <strain evidence="2">ST1C</strain>
    </source>
</reference>
<sequence length="347" mass="40145">MNAKINKVLGISAIDDDIFDALQERNKKFGYIKKKKKKARISPNLQKPNENDQSMQDFEALTQKQKDTESQLNAQQDYIRELKQQQSDHENEINIQLQEKERELEHEREENRNLQERLNSVNKQIAEAIADSAGNGSNAQQMKDLFQKQLDDGQIRVKELEEENDSLKQIEIYSGFRNEFQLQSKNQSYDKDNEGEEELKEGDIILVGQGYLDVHELAIKHDPYKKTVDIISVDGKKQKIAEVYMTFESYLPFPRCLYSYKISQPSQLQSEYPSDSKTPIQVDKNEKVKDDSFSQKSIPPQRSQTNIMTPSFDASRNGIAKSRSISPYSPYSSIDYRNGLTQIQKKT</sequence>
<feature type="compositionally biased region" description="Polar residues" evidence="1">
    <location>
        <begin position="268"/>
        <end position="279"/>
    </location>
</feature>
<evidence type="ECO:0000313" key="2">
    <source>
        <dbReference type="EMBL" id="KAA6393422.1"/>
    </source>
</evidence>
<dbReference type="AlphaFoldDB" id="A0A5J4WFY0"/>
<dbReference type="EMBL" id="SNRW01002236">
    <property type="protein sequence ID" value="KAA6393422.1"/>
    <property type="molecule type" value="Genomic_DNA"/>
</dbReference>
<feature type="region of interest" description="Disordered" evidence="1">
    <location>
        <begin position="268"/>
        <end position="329"/>
    </location>
</feature>
<accession>A0A5J4WFY0</accession>
<feature type="compositionally biased region" description="Basic and acidic residues" evidence="1">
    <location>
        <begin position="283"/>
        <end position="293"/>
    </location>
</feature>
<name>A0A5J4WFY0_9EUKA</name>
<feature type="compositionally biased region" description="Polar residues" evidence="1">
    <location>
        <begin position="43"/>
        <end position="56"/>
    </location>
</feature>
<organism evidence="2 3">
    <name type="scientific">Streblomastix strix</name>
    <dbReference type="NCBI Taxonomy" id="222440"/>
    <lineage>
        <taxon>Eukaryota</taxon>
        <taxon>Metamonada</taxon>
        <taxon>Preaxostyla</taxon>
        <taxon>Oxymonadida</taxon>
        <taxon>Streblomastigidae</taxon>
        <taxon>Streblomastix</taxon>
    </lineage>
</organism>
<feature type="region of interest" description="Disordered" evidence="1">
    <location>
        <begin position="35"/>
        <end position="72"/>
    </location>
</feature>
<proteinExistence type="predicted"/>
<evidence type="ECO:0000313" key="3">
    <source>
        <dbReference type="Proteomes" id="UP000324800"/>
    </source>
</evidence>
<protein>
    <submittedName>
        <fullName evidence="2">Uncharacterized protein</fullName>
    </submittedName>
</protein>
<evidence type="ECO:0000256" key="1">
    <source>
        <dbReference type="SAM" id="MobiDB-lite"/>
    </source>
</evidence>
<comment type="caution">
    <text evidence="2">The sequence shown here is derived from an EMBL/GenBank/DDBJ whole genome shotgun (WGS) entry which is preliminary data.</text>
</comment>
<gene>
    <name evidence="2" type="ORF">EZS28_011050</name>
</gene>